<evidence type="ECO:0000256" key="1">
    <source>
        <dbReference type="SAM" id="MobiDB-lite"/>
    </source>
</evidence>
<dbReference type="InterPro" id="IPR052703">
    <property type="entry name" value="Aromatic_CoA_ox/epox"/>
</dbReference>
<gene>
    <name evidence="2" type="ORF">BJ969_000059</name>
</gene>
<dbReference type="EC" id="1.14.13.149" evidence="2"/>
<name>A0A840N848_9PSEU</name>
<dbReference type="InterPro" id="IPR012347">
    <property type="entry name" value="Ferritin-like"/>
</dbReference>
<proteinExistence type="predicted"/>
<dbReference type="InterPro" id="IPR011882">
    <property type="entry name" value="PaaC"/>
</dbReference>
<dbReference type="NCBIfam" id="TIGR02158">
    <property type="entry name" value="PA_CoA_Oxy3"/>
    <property type="match status" value="1"/>
</dbReference>
<protein>
    <submittedName>
        <fullName evidence="2">Ring-1,2-phenylacetyl-CoA epoxidase subunit PaaC</fullName>
        <ecNumber evidence="2">1.14.13.149</ecNumber>
    </submittedName>
</protein>
<accession>A0A840N848</accession>
<dbReference type="GO" id="GO:0097266">
    <property type="term" value="F:phenylacetyl-CoA 1,2-epoxidase activity"/>
    <property type="evidence" value="ECO:0007669"/>
    <property type="project" value="UniProtKB-EC"/>
</dbReference>
<dbReference type="GO" id="GO:0005829">
    <property type="term" value="C:cytosol"/>
    <property type="evidence" value="ECO:0007669"/>
    <property type="project" value="TreeGrafter"/>
</dbReference>
<feature type="region of interest" description="Disordered" evidence="1">
    <location>
        <begin position="1"/>
        <end position="48"/>
    </location>
</feature>
<dbReference type="Pfam" id="PF05138">
    <property type="entry name" value="PaaA_PaaC"/>
    <property type="match status" value="1"/>
</dbReference>
<keyword evidence="2" id="KW-0560">Oxidoreductase</keyword>
<dbReference type="AlphaFoldDB" id="A0A840N848"/>
<dbReference type="Gene3D" id="1.20.1260.10">
    <property type="match status" value="1"/>
</dbReference>
<dbReference type="GO" id="GO:0010124">
    <property type="term" value="P:phenylacetate catabolic process"/>
    <property type="evidence" value="ECO:0007669"/>
    <property type="project" value="InterPro"/>
</dbReference>
<organism evidence="2 3">
    <name type="scientific">Saccharopolyspora gloriosae</name>
    <dbReference type="NCBI Taxonomy" id="455344"/>
    <lineage>
        <taxon>Bacteria</taxon>
        <taxon>Bacillati</taxon>
        <taxon>Actinomycetota</taxon>
        <taxon>Actinomycetes</taxon>
        <taxon>Pseudonocardiales</taxon>
        <taxon>Pseudonocardiaceae</taxon>
        <taxon>Saccharopolyspora</taxon>
    </lineage>
</organism>
<dbReference type="PANTHER" id="PTHR30458:SF0">
    <property type="entry name" value="1,2-PHENYLACETYL-COA EPOXIDASE, SUBUNIT C"/>
    <property type="match status" value="1"/>
</dbReference>
<evidence type="ECO:0000313" key="3">
    <source>
        <dbReference type="Proteomes" id="UP000580474"/>
    </source>
</evidence>
<dbReference type="EMBL" id="JACHIV010000001">
    <property type="protein sequence ID" value="MBB5066971.1"/>
    <property type="molecule type" value="Genomic_DNA"/>
</dbReference>
<sequence>MDTMNFGTDDRWSGRVAAAGNPDRWPASDGATAADPGGQDTPAPETKRPEWVLGVPAAPAENRAVPDGAAPADLARYCLMLGDDALLLAHRLSAWGVRGPDLEEGAALAAITVDLLDQARPLLARAAELEGAGRDADGLAYHRDSSRFRNVRLAEIDCGPGPGGDFALTVARLLLFASWRHAVFERLAGTRDPVLSAIAMRTWRVLLRHREHAAQWVIRLGDGGPESRTRMLDALQRLWPLTGELFAVHPVERRLAAANCAVAPDVVRADVAAVLDETLSVARLDLPDLTEVPWTGTGGRYGAHTESMPFVLADMQHLVRADPVEP</sequence>
<keyword evidence="3" id="KW-1185">Reference proteome</keyword>
<dbReference type="RefSeq" id="WP_246456642.1">
    <property type="nucleotide sequence ID" value="NZ_JACHIV010000001.1"/>
</dbReference>
<comment type="caution">
    <text evidence="2">The sequence shown here is derived from an EMBL/GenBank/DDBJ whole genome shotgun (WGS) entry which is preliminary data.</text>
</comment>
<dbReference type="InterPro" id="IPR007814">
    <property type="entry name" value="PaaA_PaaC"/>
</dbReference>
<reference evidence="2 3" key="1">
    <citation type="submission" date="2020-08" db="EMBL/GenBank/DDBJ databases">
        <title>Sequencing the genomes of 1000 actinobacteria strains.</title>
        <authorList>
            <person name="Klenk H.-P."/>
        </authorList>
    </citation>
    <scope>NUCLEOTIDE SEQUENCE [LARGE SCALE GENOMIC DNA]</scope>
    <source>
        <strain evidence="2 3">DSM 45582</strain>
    </source>
</reference>
<dbReference type="PANTHER" id="PTHR30458">
    <property type="entry name" value="PHENYLACETIC ACID DEGRADATION PROTEIN PAA"/>
    <property type="match status" value="1"/>
</dbReference>
<dbReference type="InterPro" id="IPR009078">
    <property type="entry name" value="Ferritin-like_SF"/>
</dbReference>
<dbReference type="SUPFAM" id="SSF47240">
    <property type="entry name" value="Ferritin-like"/>
    <property type="match status" value="1"/>
</dbReference>
<evidence type="ECO:0000313" key="2">
    <source>
        <dbReference type="EMBL" id="MBB5066971.1"/>
    </source>
</evidence>
<dbReference type="Proteomes" id="UP000580474">
    <property type="component" value="Unassembled WGS sequence"/>
</dbReference>